<dbReference type="AlphaFoldDB" id="A0A3G7TSN8"/>
<feature type="region of interest" description="Disordered" evidence="1">
    <location>
        <begin position="1"/>
        <end position="33"/>
    </location>
</feature>
<evidence type="ECO:0000256" key="1">
    <source>
        <dbReference type="SAM" id="MobiDB-lite"/>
    </source>
</evidence>
<organism evidence="2 3">
    <name type="scientific">Pseudomonas chlororaphis</name>
    <dbReference type="NCBI Taxonomy" id="587753"/>
    <lineage>
        <taxon>Bacteria</taxon>
        <taxon>Pseudomonadati</taxon>
        <taxon>Pseudomonadota</taxon>
        <taxon>Gammaproteobacteria</taxon>
        <taxon>Pseudomonadales</taxon>
        <taxon>Pseudomonadaceae</taxon>
        <taxon>Pseudomonas</taxon>
    </lineage>
</organism>
<dbReference type="Proteomes" id="UP000268048">
    <property type="component" value="Chromosome"/>
</dbReference>
<dbReference type="EMBL" id="CP027753">
    <property type="protein sequence ID" value="AZE49911.1"/>
    <property type="molecule type" value="Genomic_DNA"/>
</dbReference>
<evidence type="ECO:0000313" key="3">
    <source>
        <dbReference type="Proteomes" id="UP000268048"/>
    </source>
</evidence>
<proteinExistence type="predicted"/>
<accession>A0A3G7TSN8</accession>
<name>A0A3G7TSN8_9PSED</name>
<gene>
    <name evidence="2" type="ORF">C4K04_4247</name>
</gene>
<reference evidence="2 3" key="1">
    <citation type="submission" date="2018-03" db="EMBL/GenBank/DDBJ databases">
        <title>Diversity of phytobeneficial traits revealed by whole-genome analysis of worldwide-isolated phenazine-producing Pseudomonas spp.</title>
        <authorList>
            <person name="Biessy A."/>
            <person name="Novinscak A."/>
            <person name="Blom J."/>
            <person name="Leger G."/>
            <person name="Thomashow L.S."/>
            <person name="Cazorla F.M."/>
            <person name="Josic D."/>
            <person name="Filion M."/>
        </authorList>
    </citation>
    <scope>NUCLEOTIDE SEQUENCE [LARGE SCALE GENOMIC DNA]</scope>
    <source>
        <strain evidence="2 3">B25</strain>
    </source>
</reference>
<evidence type="ECO:0000313" key="2">
    <source>
        <dbReference type="EMBL" id="AZE49911.1"/>
    </source>
</evidence>
<sequence>MAGIDCGFSRSMQHTRHGVNKPVEDQDPGSQGGRLVQVLMTALQG</sequence>
<protein>
    <submittedName>
        <fullName evidence="2">Uncharacterized protein</fullName>
    </submittedName>
</protein>